<feature type="compositionally biased region" description="Low complexity" evidence="1">
    <location>
        <begin position="512"/>
        <end position="530"/>
    </location>
</feature>
<dbReference type="EMBL" id="CAUYUJ010015167">
    <property type="protein sequence ID" value="CAK0850608.1"/>
    <property type="molecule type" value="Genomic_DNA"/>
</dbReference>
<comment type="caution">
    <text evidence="2">The sequence shown here is derived from an EMBL/GenBank/DDBJ whole genome shotgun (WGS) entry which is preliminary data.</text>
</comment>
<protein>
    <recommendedName>
        <fullName evidence="4">Tyr recombinase domain-containing protein</fullName>
    </recommendedName>
</protein>
<gene>
    <name evidence="2" type="ORF">PCOR1329_LOCUS42979</name>
</gene>
<accession>A0ABN9TXG4</accession>
<feature type="compositionally biased region" description="Low complexity" evidence="1">
    <location>
        <begin position="403"/>
        <end position="432"/>
    </location>
</feature>
<evidence type="ECO:0000256" key="1">
    <source>
        <dbReference type="SAM" id="MobiDB-lite"/>
    </source>
</evidence>
<name>A0ABN9TXG4_9DINO</name>
<sequence length="630" mass="67490">MVQSFVSWIRAHGIDVATDLEQLDFQLCEWIETLWAHGRPAGDAGATLSGVQFFLRRKRVFHSAWNLLKAWQRTEMPQRAPPMPEYVLMSLATVARSWSRNDIAVLLVIGYSVFLRTMELLTLRKWQLQFSNDGLSLVIALPVTKAGKRRHCEESVTLHDARIVHFIKVLTQHLPPESSLLQGTVPEFRDVFKALLRLDEGLLVTAVNAHTWGTFKSYLTTSRLLEYLEVEKVFLREFACVYVMAFAFLKLGAVTVKEGMGFFLFFRVGAAVAGCALLPDCDPELLSDLGDLIAQVALAVSAARATDASGSRKEWAPGKSIDFDAYVGDLSLSCAGAAKVVVAALAAGANAPRQVIAGTLECKFGGSRRGAVLGSSRGRVDLSVLPTAQMGRQQAPQKALGRARPAAAAAQAPATAQTRAAQPAAAAAAAPAPEHPPPPAPAAGCARPPPPELGTMERARPHQRGLLTGRLRGLLRGALRRTKRPAGRLRPARGASGPPPAKRRRAAPLFNPFGDGEAAPPPAGAAALGDSPAAGEVALAPVGVANFLQGYSDGSDEEDEVAVAVVADSDEEAAEEQRDAGAESEDDYDPFDVVPEEPEAAARAPHEAAPEERDLLEERRRALLLRLKQG</sequence>
<evidence type="ECO:0000313" key="2">
    <source>
        <dbReference type="EMBL" id="CAK0850608.1"/>
    </source>
</evidence>
<dbReference type="Proteomes" id="UP001189429">
    <property type="component" value="Unassembled WGS sequence"/>
</dbReference>
<reference evidence="2" key="1">
    <citation type="submission" date="2023-10" db="EMBL/GenBank/DDBJ databases">
        <authorList>
            <person name="Chen Y."/>
            <person name="Shah S."/>
            <person name="Dougan E. K."/>
            <person name="Thang M."/>
            <person name="Chan C."/>
        </authorList>
    </citation>
    <scope>NUCLEOTIDE SEQUENCE [LARGE SCALE GENOMIC DNA]</scope>
</reference>
<keyword evidence="3" id="KW-1185">Reference proteome</keyword>
<feature type="compositionally biased region" description="Acidic residues" evidence="1">
    <location>
        <begin position="582"/>
        <end position="599"/>
    </location>
</feature>
<feature type="compositionally biased region" description="Basic and acidic residues" evidence="1">
    <location>
        <begin position="604"/>
        <end position="614"/>
    </location>
</feature>
<feature type="region of interest" description="Disordered" evidence="1">
    <location>
        <begin position="385"/>
        <end position="530"/>
    </location>
</feature>
<evidence type="ECO:0000313" key="3">
    <source>
        <dbReference type="Proteomes" id="UP001189429"/>
    </source>
</evidence>
<evidence type="ECO:0008006" key="4">
    <source>
        <dbReference type="Google" id="ProtNLM"/>
    </source>
</evidence>
<feature type="compositionally biased region" description="Basic residues" evidence="1">
    <location>
        <begin position="478"/>
        <end position="491"/>
    </location>
</feature>
<organism evidence="2 3">
    <name type="scientific">Prorocentrum cordatum</name>
    <dbReference type="NCBI Taxonomy" id="2364126"/>
    <lineage>
        <taxon>Eukaryota</taxon>
        <taxon>Sar</taxon>
        <taxon>Alveolata</taxon>
        <taxon>Dinophyceae</taxon>
        <taxon>Prorocentrales</taxon>
        <taxon>Prorocentraceae</taxon>
        <taxon>Prorocentrum</taxon>
    </lineage>
</organism>
<feature type="compositionally biased region" description="Pro residues" evidence="1">
    <location>
        <begin position="433"/>
        <end position="452"/>
    </location>
</feature>
<feature type="compositionally biased region" description="Low complexity" evidence="1">
    <location>
        <begin position="464"/>
        <end position="477"/>
    </location>
</feature>
<proteinExistence type="predicted"/>
<feature type="region of interest" description="Disordered" evidence="1">
    <location>
        <begin position="567"/>
        <end position="614"/>
    </location>
</feature>